<sequence length="430" mass="49981">LNFRSLNDVPPEILLRIASYLPINFTVSTFAVLSSHFLFLSDTFVHRRLHFIKRLPETDEHIDFQNLEELKLENLWGCLWPLRYLQMSSCLTTLELSKCRLLFDDFLFFIKHEQSQLVSLSIHQVELEFVTNSEEFEFFRQASLDDQDCCLRLKRLSVSGLEVLRARLWRQHINNAIAAKIFSPNYSDDLKLIWLDMTKRSYKLIRAYHVNTFLLSEYPNELSIININSLVMGIEPELSAGRMSDKLGEFLSSPVAHERLQELYINTFHKNPLLMMALSKMRNLTVLDVEMCKLTDADLVLLPESLIALNLSQNKITSAGLILLRSRSLKDLDVSRTNICAKAFDFFLEAQKNLRFIDLSKVIIEETLETLNSYLVKSRSIKCIVLSNPEDVVVEMIESYNVKLLNEGRFMLSILERRDLFSNFAFTPYI</sequence>
<evidence type="ECO:0000313" key="1">
    <source>
        <dbReference type="EMBL" id="CBY43332.1"/>
    </source>
</evidence>
<protein>
    <recommendedName>
        <fullName evidence="2">F-box domain-containing protein</fullName>
    </recommendedName>
</protein>
<organism evidence="1">
    <name type="scientific">Oikopleura dioica</name>
    <name type="common">Tunicate</name>
    <dbReference type="NCBI Taxonomy" id="34765"/>
    <lineage>
        <taxon>Eukaryota</taxon>
        <taxon>Metazoa</taxon>
        <taxon>Chordata</taxon>
        <taxon>Tunicata</taxon>
        <taxon>Appendicularia</taxon>
        <taxon>Copelata</taxon>
        <taxon>Oikopleuridae</taxon>
        <taxon>Oikopleura</taxon>
    </lineage>
</organism>
<dbReference type="InterPro" id="IPR032675">
    <property type="entry name" value="LRR_dom_sf"/>
</dbReference>
<dbReference type="EMBL" id="FN658110">
    <property type="protein sequence ID" value="CBY43332.1"/>
    <property type="molecule type" value="Genomic_DNA"/>
</dbReference>
<dbReference type="AlphaFoldDB" id="E4Z6K4"/>
<gene>
    <name evidence="1" type="ORF">GSOID_T00027918001</name>
</gene>
<evidence type="ECO:0008006" key="2">
    <source>
        <dbReference type="Google" id="ProtNLM"/>
    </source>
</evidence>
<dbReference type="SUPFAM" id="SSF52047">
    <property type="entry name" value="RNI-like"/>
    <property type="match status" value="1"/>
</dbReference>
<feature type="non-terminal residue" evidence="1">
    <location>
        <position position="1"/>
    </location>
</feature>
<dbReference type="Proteomes" id="UP000011014">
    <property type="component" value="Unassembled WGS sequence"/>
</dbReference>
<name>E4Z6K4_OIKDI</name>
<dbReference type="Pfam" id="PF13516">
    <property type="entry name" value="LRR_6"/>
    <property type="match status" value="2"/>
</dbReference>
<reference evidence="1" key="1">
    <citation type="journal article" date="2010" name="Science">
        <title>Plasticity of animal genome architecture unmasked by rapid evolution of a pelagic tunicate.</title>
        <authorList>
            <person name="Denoeud F."/>
            <person name="Henriet S."/>
            <person name="Mungpakdee S."/>
            <person name="Aury J.M."/>
            <person name="Da Silva C."/>
            <person name="Brinkmann H."/>
            <person name="Mikhaleva J."/>
            <person name="Olsen L.C."/>
            <person name="Jubin C."/>
            <person name="Canestro C."/>
            <person name="Bouquet J.M."/>
            <person name="Danks G."/>
            <person name="Poulain J."/>
            <person name="Campsteijn C."/>
            <person name="Adamski M."/>
            <person name="Cross I."/>
            <person name="Yadetie F."/>
            <person name="Muffato M."/>
            <person name="Louis A."/>
            <person name="Butcher S."/>
            <person name="Tsagkogeorga G."/>
            <person name="Konrad A."/>
            <person name="Singh S."/>
            <person name="Jensen M.F."/>
            <person name="Cong E.H."/>
            <person name="Eikeseth-Otteraa H."/>
            <person name="Noel B."/>
            <person name="Anthouard V."/>
            <person name="Porcel B.M."/>
            <person name="Kachouri-Lafond R."/>
            <person name="Nishino A."/>
            <person name="Ugolini M."/>
            <person name="Chourrout P."/>
            <person name="Nishida H."/>
            <person name="Aasland R."/>
            <person name="Huzurbazar S."/>
            <person name="Westhof E."/>
            <person name="Delsuc F."/>
            <person name="Lehrach H."/>
            <person name="Reinhardt R."/>
            <person name="Weissenbach J."/>
            <person name="Roy S.W."/>
            <person name="Artiguenave F."/>
            <person name="Postlethwait J.H."/>
            <person name="Manak J.R."/>
            <person name="Thompson E.M."/>
            <person name="Jaillon O."/>
            <person name="Du Pasquier L."/>
            <person name="Boudinot P."/>
            <person name="Liberles D.A."/>
            <person name="Volff J.N."/>
            <person name="Philippe H."/>
            <person name="Lenhard B."/>
            <person name="Roest Crollius H."/>
            <person name="Wincker P."/>
            <person name="Chourrout D."/>
        </authorList>
    </citation>
    <scope>NUCLEOTIDE SEQUENCE [LARGE SCALE GENOMIC DNA]</scope>
</reference>
<dbReference type="InterPro" id="IPR001611">
    <property type="entry name" value="Leu-rich_rpt"/>
</dbReference>
<accession>E4Z6K4</accession>
<dbReference type="Gene3D" id="3.80.10.10">
    <property type="entry name" value="Ribonuclease Inhibitor"/>
    <property type="match status" value="1"/>
</dbReference>
<proteinExistence type="predicted"/>